<dbReference type="AlphaFoldDB" id="X1PMH5"/>
<evidence type="ECO:0000313" key="2">
    <source>
        <dbReference type="EMBL" id="GAI32069.1"/>
    </source>
</evidence>
<accession>X1PMH5</accession>
<name>X1PMH5_9ZZZZ</name>
<reference evidence="2" key="1">
    <citation type="journal article" date="2014" name="Front. Microbiol.">
        <title>High frequency of phylogenetically diverse reductive dehalogenase-homologous genes in deep subseafloor sedimentary metagenomes.</title>
        <authorList>
            <person name="Kawai M."/>
            <person name="Futagami T."/>
            <person name="Toyoda A."/>
            <person name="Takaki Y."/>
            <person name="Nishi S."/>
            <person name="Hori S."/>
            <person name="Arai W."/>
            <person name="Tsubouchi T."/>
            <person name="Morono Y."/>
            <person name="Uchiyama I."/>
            <person name="Ito T."/>
            <person name="Fujiyama A."/>
            <person name="Inagaki F."/>
            <person name="Takami H."/>
        </authorList>
    </citation>
    <scope>NUCLEOTIDE SEQUENCE</scope>
    <source>
        <strain evidence="2">Expedition CK06-06</strain>
    </source>
</reference>
<evidence type="ECO:0000256" key="1">
    <source>
        <dbReference type="SAM" id="Phobius"/>
    </source>
</evidence>
<organism evidence="2">
    <name type="scientific">marine sediment metagenome</name>
    <dbReference type="NCBI Taxonomy" id="412755"/>
    <lineage>
        <taxon>unclassified sequences</taxon>
        <taxon>metagenomes</taxon>
        <taxon>ecological metagenomes</taxon>
    </lineage>
</organism>
<keyword evidence="1" id="KW-0472">Membrane</keyword>
<dbReference type="EMBL" id="BARV01016973">
    <property type="protein sequence ID" value="GAI32069.1"/>
    <property type="molecule type" value="Genomic_DNA"/>
</dbReference>
<keyword evidence="1" id="KW-1133">Transmembrane helix</keyword>
<proteinExistence type="predicted"/>
<keyword evidence="1" id="KW-0812">Transmembrane</keyword>
<sequence>IGYGKDIWPFHTYTGFAFAYGFIPCWGSYLLQVQTFDLSSVYHWGVIAISAGVGIASSVLLSYLPRASNPVAYISVGARKAPRSITGRG</sequence>
<feature type="transmembrane region" description="Helical" evidence="1">
    <location>
        <begin position="41"/>
        <end position="64"/>
    </location>
</feature>
<comment type="caution">
    <text evidence="2">The sequence shown here is derived from an EMBL/GenBank/DDBJ whole genome shotgun (WGS) entry which is preliminary data.</text>
</comment>
<feature type="non-terminal residue" evidence="2">
    <location>
        <position position="1"/>
    </location>
</feature>
<feature type="transmembrane region" description="Helical" evidence="1">
    <location>
        <begin position="12"/>
        <end position="29"/>
    </location>
</feature>
<gene>
    <name evidence="2" type="ORF">S06H3_29012</name>
</gene>
<protein>
    <submittedName>
        <fullName evidence="2">Uncharacterized protein</fullName>
    </submittedName>
</protein>